<proteinExistence type="predicted"/>
<name>A0ABX2D9I1_9SPHI</name>
<keyword evidence="3" id="KW-1185">Reference proteome</keyword>
<comment type="caution">
    <text evidence="2">The sequence shown here is derived from an EMBL/GenBank/DDBJ whole genome shotgun (WGS) entry which is preliminary data.</text>
</comment>
<accession>A0ABX2D9I1</accession>
<gene>
    <name evidence="2" type="ORF">HQN85_03235</name>
</gene>
<organism evidence="2 3">
    <name type="scientific">Pedobacter boryungensis</name>
    <dbReference type="NCBI Taxonomy" id="869962"/>
    <lineage>
        <taxon>Bacteria</taxon>
        <taxon>Pseudomonadati</taxon>
        <taxon>Bacteroidota</taxon>
        <taxon>Sphingobacteriia</taxon>
        <taxon>Sphingobacteriales</taxon>
        <taxon>Sphingobacteriaceae</taxon>
        <taxon>Pedobacter</taxon>
    </lineage>
</organism>
<dbReference type="EMBL" id="JABMKV010000001">
    <property type="protein sequence ID" value="NQX30722.1"/>
    <property type="molecule type" value="Genomic_DNA"/>
</dbReference>
<reference evidence="2 3" key="1">
    <citation type="submission" date="2020-05" db="EMBL/GenBank/DDBJ databases">
        <title>Description of Pedobacter foliorum sp. nov.</title>
        <authorList>
            <person name="Qi S."/>
            <person name="Carlier A."/>
            <person name="Cnockaert M."/>
            <person name="Vandamme P."/>
        </authorList>
    </citation>
    <scope>NUCLEOTIDE SEQUENCE [LARGE SCALE GENOMIC DNA]</scope>
    <source>
        <strain evidence="2 3">LMG 31300</strain>
    </source>
</reference>
<evidence type="ECO:0000313" key="3">
    <source>
        <dbReference type="Proteomes" id="UP000762110"/>
    </source>
</evidence>
<dbReference type="Proteomes" id="UP000762110">
    <property type="component" value="Unassembled WGS sequence"/>
</dbReference>
<dbReference type="InterPro" id="IPR021782">
    <property type="entry name" value="DUF3347"/>
</dbReference>
<feature type="domain" description="DUF3347" evidence="1">
    <location>
        <begin position="38"/>
        <end position="115"/>
    </location>
</feature>
<evidence type="ECO:0000259" key="1">
    <source>
        <dbReference type="Pfam" id="PF11827"/>
    </source>
</evidence>
<sequence>MACNTANKSKETKDSTEHKTEVAATTTISFKDAKLQSIYSSYILLKNALVASKTTDAQNASKALAAELVTYSGCENTAVTAHKIEAAKDIVTQRKEFTALSSDVIALFKHAELNSGTIFIQHCPMANKGDGGDWLASEKKIQNPYYGSEMMECGAVIEEIKAK</sequence>
<evidence type="ECO:0000313" key="2">
    <source>
        <dbReference type="EMBL" id="NQX30722.1"/>
    </source>
</evidence>
<protein>
    <submittedName>
        <fullName evidence="2">DUF3347 domain-containing protein</fullName>
    </submittedName>
</protein>
<dbReference type="Pfam" id="PF11827">
    <property type="entry name" value="DUF3347"/>
    <property type="match status" value="1"/>
</dbReference>